<dbReference type="AlphaFoldDB" id="A0A0A9AP80"/>
<accession>A0A0A9AP80</accession>
<name>A0A0A9AP80_ARUDO</name>
<organism evidence="2">
    <name type="scientific">Arundo donax</name>
    <name type="common">Giant reed</name>
    <name type="synonym">Donax arundinaceus</name>
    <dbReference type="NCBI Taxonomy" id="35708"/>
    <lineage>
        <taxon>Eukaryota</taxon>
        <taxon>Viridiplantae</taxon>
        <taxon>Streptophyta</taxon>
        <taxon>Embryophyta</taxon>
        <taxon>Tracheophyta</taxon>
        <taxon>Spermatophyta</taxon>
        <taxon>Magnoliopsida</taxon>
        <taxon>Liliopsida</taxon>
        <taxon>Poales</taxon>
        <taxon>Poaceae</taxon>
        <taxon>PACMAD clade</taxon>
        <taxon>Arundinoideae</taxon>
        <taxon>Arundineae</taxon>
        <taxon>Arundo</taxon>
    </lineage>
</organism>
<evidence type="ECO:0000313" key="2">
    <source>
        <dbReference type="EMBL" id="JAD50730.1"/>
    </source>
</evidence>
<reference evidence="2" key="1">
    <citation type="submission" date="2014-09" db="EMBL/GenBank/DDBJ databases">
        <authorList>
            <person name="Magalhaes I.L.F."/>
            <person name="Oliveira U."/>
            <person name="Santos F.R."/>
            <person name="Vidigal T.H.D.A."/>
            <person name="Brescovit A.D."/>
            <person name="Santos A.J."/>
        </authorList>
    </citation>
    <scope>NUCLEOTIDE SEQUENCE</scope>
    <source>
        <tissue evidence="2">Shoot tissue taken approximately 20 cm above the soil surface</tissue>
    </source>
</reference>
<protein>
    <submittedName>
        <fullName evidence="2">Uncharacterized protein</fullName>
    </submittedName>
</protein>
<dbReference type="EMBL" id="GBRH01247165">
    <property type="protein sequence ID" value="JAD50730.1"/>
    <property type="molecule type" value="Transcribed_RNA"/>
</dbReference>
<proteinExistence type="predicted"/>
<sequence length="23" mass="2372">MLPAPDGSRGQDLLGGCWPMQAA</sequence>
<evidence type="ECO:0000256" key="1">
    <source>
        <dbReference type="SAM" id="MobiDB-lite"/>
    </source>
</evidence>
<feature type="region of interest" description="Disordered" evidence="1">
    <location>
        <begin position="1"/>
        <end position="23"/>
    </location>
</feature>
<reference evidence="2" key="2">
    <citation type="journal article" date="2015" name="Data Brief">
        <title>Shoot transcriptome of the giant reed, Arundo donax.</title>
        <authorList>
            <person name="Barrero R.A."/>
            <person name="Guerrero F.D."/>
            <person name="Moolhuijzen P."/>
            <person name="Goolsby J.A."/>
            <person name="Tidwell J."/>
            <person name="Bellgard S.E."/>
            <person name="Bellgard M.I."/>
        </authorList>
    </citation>
    <scope>NUCLEOTIDE SEQUENCE</scope>
    <source>
        <tissue evidence="2">Shoot tissue taken approximately 20 cm above the soil surface</tissue>
    </source>
</reference>